<dbReference type="EMBL" id="NBNE01020728">
    <property type="protein sequence ID" value="OWY91235.1"/>
    <property type="molecule type" value="Genomic_DNA"/>
</dbReference>
<protein>
    <submittedName>
        <fullName evidence="1">Uncharacterized protein</fullName>
    </submittedName>
</protein>
<name>A0A225UDV4_9STRA</name>
<dbReference type="Proteomes" id="UP000198211">
    <property type="component" value="Unassembled WGS sequence"/>
</dbReference>
<feature type="non-terminal residue" evidence="1">
    <location>
        <position position="1"/>
    </location>
</feature>
<dbReference type="AlphaFoldDB" id="A0A225UDV4"/>
<sequence length="66" mass="7430">RSMCELAKLVVGMARRPPARVDSYLDQRLDIASTIQEVMTAVIAPHRLPPHEAEEMTSLREEVSNL</sequence>
<gene>
    <name evidence="1" type="ORF">PHMEG_00040274</name>
</gene>
<evidence type="ECO:0000313" key="2">
    <source>
        <dbReference type="Proteomes" id="UP000198211"/>
    </source>
</evidence>
<reference evidence="2" key="1">
    <citation type="submission" date="2017-03" db="EMBL/GenBank/DDBJ databases">
        <title>Phytopthora megakarya and P. palmivora, two closely related causual agents of cacao black pod achieved similar genome size and gene model numbers by different mechanisms.</title>
        <authorList>
            <person name="Ali S."/>
            <person name="Shao J."/>
            <person name="Larry D.J."/>
            <person name="Kronmiller B."/>
            <person name="Shen D."/>
            <person name="Strem M.D."/>
            <person name="Melnick R.L."/>
            <person name="Guiltinan M.J."/>
            <person name="Tyler B.M."/>
            <person name="Meinhardt L.W."/>
            <person name="Bailey B.A."/>
        </authorList>
    </citation>
    <scope>NUCLEOTIDE SEQUENCE [LARGE SCALE GENOMIC DNA]</scope>
    <source>
        <strain evidence="2">zdho120</strain>
    </source>
</reference>
<evidence type="ECO:0000313" key="1">
    <source>
        <dbReference type="EMBL" id="OWY91235.1"/>
    </source>
</evidence>
<keyword evidence="2" id="KW-1185">Reference proteome</keyword>
<dbReference type="OrthoDB" id="140205at2759"/>
<comment type="caution">
    <text evidence="1">The sequence shown here is derived from an EMBL/GenBank/DDBJ whole genome shotgun (WGS) entry which is preliminary data.</text>
</comment>
<accession>A0A225UDV4</accession>
<organism evidence="1 2">
    <name type="scientific">Phytophthora megakarya</name>
    <dbReference type="NCBI Taxonomy" id="4795"/>
    <lineage>
        <taxon>Eukaryota</taxon>
        <taxon>Sar</taxon>
        <taxon>Stramenopiles</taxon>
        <taxon>Oomycota</taxon>
        <taxon>Peronosporomycetes</taxon>
        <taxon>Peronosporales</taxon>
        <taxon>Peronosporaceae</taxon>
        <taxon>Phytophthora</taxon>
    </lineage>
</organism>
<proteinExistence type="predicted"/>